<evidence type="ECO:0000313" key="1">
    <source>
        <dbReference type="EMBL" id="KKM19366.1"/>
    </source>
</evidence>
<gene>
    <name evidence="1" type="ORF">LCGC14_1656370</name>
</gene>
<comment type="caution">
    <text evidence="1">The sequence shown here is derived from an EMBL/GenBank/DDBJ whole genome shotgun (WGS) entry which is preliminary data.</text>
</comment>
<accession>A0A0F9HVC2</accession>
<dbReference type="AlphaFoldDB" id="A0A0F9HVC2"/>
<dbReference type="EMBL" id="LAZR01014007">
    <property type="protein sequence ID" value="KKM19366.1"/>
    <property type="molecule type" value="Genomic_DNA"/>
</dbReference>
<protein>
    <submittedName>
        <fullName evidence="1">Uncharacterized protein</fullName>
    </submittedName>
</protein>
<name>A0A0F9HVC2_9ZZZZ</name>
<proteinExistence type="predicted"/>
<reference evidence="1" key="1">
    <citation type="journal article" date="2015" name="Nature">
        <title>Complex archaea that bridge the gap between prokaryotes and eukaryotes.</title>
        <authorList>
            <person name="Spang A."/>
            <person name="Saw J.H."/>
            <person name="Jorgensen S.L."/>
            <person name="Zaremba-Niedzwiedzka K."/>
            <person name="Martijn J."/>
            <person name="Lind A.E."/>
            <person name="van Eijk R."/>
            <person name="Schleper C."/>
            <person name="Guy L."/>
            <person name="Ettema T.J."/>
        </authorList>
    </citation>
    <scope>NUCLEOTIDE SEQUENCE</scope>
</reference>
<sequence>MNLSSKYNKFRACRQAWPERRDRPCPGAGPRKLKKFLALQQKLAIMICKRYFNNVNSYLNFGSTPKKLVNFSDHNVVFRPKRNLTLPHITLTLPHIKLHLPHITLTLPHIKLHLPHIKLHLPHIKLHLPHIKLHLPHITLTLPHIILTMPRCKRAIPRF</sequence>
<organism evidence="1">
    <name type="scientific">marine sediment metagenome</name>
    <dbReference type="NCBI Taxonomy" id="412755"/>
    <lineage>
        <taxon>unclassified sequences</taxon>
        <taxon>metagenomes</taxon>
        <taxon>ecological metagenomes</taxon>
    </lineage>
</organism>